<evidence type="ECO:0000256" key="1">
    <source>
        <dbReference type="SAM" id="MobiDB-lite"/>
    </source>
</evidence>
<evidence type="ECO:0000313" key="2">
    <source>
        <dbReference type="EMBL" id="JAD32342.1"/>
    </source>
</evidence>
<reference evidence="2" key="1">
    <citation type="submission" date="2014-09" db="EMBL/GenBank/DDBJ databases">
        <authorList>
            <person name="Magalhaes I.L.F."/>
            <person name="Oliveira U."/>
            <person name="Santos F.R."/>
            <person name="Vidigal T.H.D.A."/>
            <person name="Brescovit A.D."/>
            <person name="Santos A.J."/>
        </authorList>
    </citation>
    <scope>NUCLEOTIDE SEQUENCE</scope>
    <source>
        <tissue evidence="2">Shoot tissue taken approximately 20 cm above the soil surface</tissue>
    </source>
</reference>
<proteinExistence type="predicted"/>
<sequence>MYTSQLRSLALEDGDATEPLVKDTRGTGNENDTRGGRGPPPPPPSEILGASMPLES</sequence>
<organism evidence="2">
    <name type="scientific">Arundo donax</name>
    <name type="common">Giant reed</name>
    <name type="synonym">Donax arundinaceus</name>
    <dbReference type="NCBI Taxonomy" id="35708"/>
    <lineage>
        <taxon>Eukaryota</taxon>
        <taxon>Viridiplantae</taxon>
        <taxon>Streptophyta</taxon>
        <taxon>Embryophyta</taxon>
        <taxon>Tracheophyta</taxon>
        <taxon>Spermatophyta</taxon>
        <taxon>Magnoliopsida</taxon>
        <taxon>Liliopsida</taxon>
        <taxon>Poales</taxon>
        <taxon>Poaceae</taxon>
        <taxon>PACMAD clade</taxon>
        <taxon>Arundinoideae</taxon>
        <taxon>Arundineae</taxon>
        <taxon>Arundo</taxon>
    </lineage>
</organism>
<feature type="region of interest" description="Disordered" evidence="1">
    <location>
        <begin position="1"/>
        <end position="56"/>
    </location>
</feature>
<dbReference type="EMBL" id="GBRH01265553">
    <property type="protein sequence ID" value="JAD32342.1"/>
    <property type="molecule type" value="Transcribed_RNA"/>
</dbReference>
<dbReference type="AlphaFoldDB" id="A0A0A8ZBU3"/>
<protein>
    <submittedName>
        <fullName evidence="2">Uncharacterized protein</fullName>
    </submittedName>
</protein>
<accession>A0A0A8ZBU3</accession>
<feature type="compositionally biased region" description="Basic and acidic residues" evidence="1">
    <location>
        <begin position="20"/>
        <end position="35"/>
    </location>
</feature>
<reference evidence="2" key="2">
    <citation type="journal article" date="2015" name="Data Brief">
        <title>Shoot transcriptome of the giant reed, Arundo donax.</title>
        <authorList>
            <person name="Barrero R.A."/>
            <person name="Guerrero F.D."/>
            <person name="Moolhuijzen P."/>
            <person name="Goolsby J.A."/>
            <person name="Tidwell J."/>
            <person name="Bellgard S.E."/>
            <person name="Bellgard M.I."/>
        </authorList>
    </citation>
    <scope>NUCLEOTIDE SEQUENCE</scope>
    <source>
        <tissue evidence="2">Shoot tissue taken approximately 20 cm above the soil surface</tissue>
    </source>
</reference>
<name>A0A0A8ZBU3_ARUDO</name>